<gene>
    <name evidence="2" type="ORF">NDR86_16345</name>
</gene>
<name>A0A9X2IXV7_9NOCA</name>
<feature type="domain" description="Carboxymuconolactone decarboxylase-like" evidence="1">
    <location>
        <begin position="31"/>
        <end position="102"/>
    </location>
</feature>
<dbReference type="Pfam" id="PF02627">
    <property type="entry name" value="CMD"/>
    <property type="match status" value="1"/>
</dbReference>
<dbReference type="NCBIfam" id="TIGR00778">
    <property type="entry name" value="ahpD_dom"/>
    <property type="match status" value="1"/>
</dbReference>
<keyword evidence="3" id="KW-1185">Reference proteome</keyword>
<dbReference type="Proteomes" id="UP001139157">
    <property type="component" value="Unassembled WGS sequence"/>
</dbReference>
<dbReference type="SUPFAM" id="SSF69118">
    <property type="entry name" value="AhpD-like"/>
    <property type="match status" value="1"/>
</dbReference>
<dbReference type="EMBL" id="JAMRXG010000006">
    <property type="protein sequence ID" value="MCM6775044.1"/>
    <property type="molecule type" value="Genomic_DNA"/>
</dbReference>
<evidence type="ECO:0000313" key="2">
    <source>
        <dbReference type="EMBL" id="MCM6775044.1"/>
    </source>
</evidence>
<reference evidence="2" key="1">
    <citation type="submission" date="2022-06" db="EMBL/GenBank/DDBJ databases">
        <title>Novel species in genus nocardia.</title>
        <authorList>
            <person name="Li F."/>
        </authorList>
    </citation>
    <scope>NUCLEOTIDE SEQUENCE</scope>
    <source>
        <strain evidence="2">CDC141</strain>
    </source>
</reference>
<comment type="caution">
    <text evidence="2">The sequence shown here is derived from an EMBL/GenBank/DDBJ whole genome shotgun (WGS) entry which is preliminary data.</text>
</comment>
<dbReference type="InterPro" id="IPR003779">
    <property type="entry name" value="CMD-like"/>
</dbReference>
<protein>
    <submittedName>
        <fullName evidence="2">Carboxymuconolactone decarboxylase family protein</fullName>
    </submittedName>
</protein>
<evidence type="ECO:0000313" key="3">
    <source>
        <dbReference type="Proteomes" id="UP001139157"/>
    </source>
</evidence>
<organism evidence="2 3">
    <name type="scientific">Nocardia pulmonis</name>
    <dbReference type="NCBI Taxonomy" id="2951408"/>
    <lineage>
        <taxon>Bacteria</taxon>
        <taxon>Bacillati</taxon>
        <taxon>Actinomycetota</taxon>
        <taxon>Actinomycetes</taxon>
        <taxon>Mycobacteriales</taxon>
        <taxon>Nocardiaceae</taxon>
        <taxon>Nocardia</taxon>
    </lineage>
</organism>
<accession>A0A9X2IXV7</accession>
<dbReference type="AlphaFoldDB" id="A0A9X2IXV7"/>
<dbReference type="RefSeq" id="WP_251912967.1">
    <property type="nucleotide sequence ID" value="NZ_JAMRXG010000006.1"/>
</dbReference>
<dbReference type="InterPro" id="IPR029032">
    <property type="entry name" value="AhpD-like"/>
</dbReference>
<dbReference type="PANTHER" id="PTHR35446:SF2">
    <property type="entry name" value="CARBOXYMUCONOLACTONE DECARBOXYLASE-LIKE DOMAIN-CONTAINING PROTEIN"/>
    <property type="match status" value="1"/>
</dbReference>
<dbReference type="Gene3D" id="1.20.1290.10">
    <property type="entry name" value="AhpD-like"/>
    <property type="match status" value="1"/>
</dbReference>
<evidence type="ECO:0000259" key="1">
    <source>
        <dbReference type="Pfam" id="PF02627"/>
    </source>
</evidence>
<dbReference type="PANTHER" id="PTHR35446">
    <property type="entry name" value="SI:CH211-175M2.5"/>
    <property type="match status" value="1"/>
</dbReference>
<proteinExistence type="predicted"/>
<sequence>MQSPPPDARIWIDKQSPAPYRALGGVALAVRTAAEAAGLDRALVELINVRVSQLNGCPSCLNQHTRAAVAAGVTQQQLDVLDAWRRSELYTPLQRAALTLAELTTALPDEQTLAREYALARQHMSDDQVSVVIWVATTIGAFNRVSIMSRHPVRARKEN</sequence>
<dbReference type="InterPro" id="IPR004675">
    <property type="entry name" value="AhpD_core"/>
</dbReference>
<dbReference type="GO" id="GO:0051920">
    <property type="term" value="F:peroxiredoxin activity"/>
    <property type="evidence" value="ECO:0007669"/>
    <property type="project" value="InterPro"/>
</dbReference>